<dbReference type="Gene3D" id="3.30.565.10">
    <property type="entry name" value="Histidine kinase-like ATPase, C-terminal domain"/>
    <property type="match status" value="1"/>
</dbReference>
<dbReference type="SUPFAM" id="SSF55874">
    <property type="entry name" value="ATPase domain of HSP90 chaperone/DNA topoisomerase II/histidine kinase"/>
    <property type="match status" value="1"/>
</dbReference>
<keyword evidence="3" id="KW-1185">Reference proteome</keyword>
<feature type="region of interest" description="Disordered" evidence="1">
    <location>
        <begin position="1"/>
        <end position="35"/>
    </location>
</feature>
<name>A0AAV0BED4_PHAPC</name>
<reference evidence="2" key="1">
    <citation type="submission" date="2022-06" db="EMBL/GenBank/DDBJ databases">
        <authorList>
            <consortium name="SYNGENTA / RWTH Aachen University"/>
        </authorList>
    </citation>
    <scope>NUCLEOTIDE SEQUENCE</scope>
</reference>
<sequence>MYTLGEGNNDSNRLEASCSEQNETEYSVGDHSDSVGISRLDSQSVSLLRAGVRIPSTQDVVMSLIKISLGLGADSISTSVDLESGLICVNDNGVGISREVVNAIGRFTTREPYGSCEIKASTSIKR</sequence>
<dbReference type="Proteomes" id="UP001153365">
    <property type="component" value="Unassembled WGS sequence"/>
</dbReference>
<evidence type="ECO:0000313" key="2">
    <source>
        <dbReference type="EMBL" id="CAH7684770.1"/>
    </source>
</evidence>
<evidence type="ECO:0000256" key="1">
    <source>
        <dbReference type="SAM" id="MobiDB-lite"/>
    </source>
</evidence>
<proteinExistence type="predicted"/>
<gene>
    <name evidence="2" type="ORF">PPACK8108_LOCUS19195</name>
</gene>
<accession>A0AAV0BED4</accession>
<dbReference type="AlphaFoldDB" id="A0AAV0BED4"/>
<feature type="compositionally biased region" description="Polar residues" evidence="1">
    <location>
        <begin position="1"/>
        <end position="11"/>
    </location>
</feature>
<protein>
    <submittedName>
        <fullName evidence="2">Expressed protein</fullName>
    </submittedName>
</protein>
<evidence type="ECO:0000313" key="3">
    <source>
        <dbReference type="Proteomes" id="UP001153365"/>
    </source>
</evidence>
<dbReference type="EMBL" id="CALTRL010005687">
    <property type="protein sequence ID" value="CAH7684770.1"/>
    <property type="molecule type" value="Genomic_DNA"/>
</dbReference>
<dbReference type="InterPro" id="IPR036890">
    <property type="entry name" value="HATPase_C_sf"/>
</dbReference>
<comment type="caution">
    <text evidence="2">The sequence shown here is derived from an EMBL/GenBank/DDBJ whole genome shotgun (WGS) entry which is preliminary data.</text>
</comment>
<organism evidence="2 3">
    <name type="scientific">Phakopsora pachyrhizi</name>
    <name type="common">Asian soybean rust disease fungus</name>
    <dbReference type="NCBI Taxonomy" id="170000"/>
    <lineage>
        <taxon>Eukaryota</taxon>
        <taxon>Fungi</taxon>
        <taxon>Dikarya</taxon>
        <taxon>Basidiomycota</taxon>
        <taxon>Pucciniomycotina</taxon>
        <taxon>Pucciniomycetes</taxon>
        <taxon>Pucciniales</taxon>
        <taxon>Phakopsoraceae</taxon>
        <taxon>Phakopsora</taxon>
    </lineage>
</organism>